<keyword evidence="4" id="KW-1185">Reference proteome</keyword>
<name>A0A1J5N5X7_9BACT</name>
<protein>
    <submittedName>
        <fullName evidence="3">tRNA(Ile)-lysidine synthase</fullName>
        <ecNumber evidence="3">6.3.4.19</ecNumber>
    </submittedName>
</protein>
<keyword evidence="1" id="KW-0671">Queuosine biosynthesis</keyword>
<feature type="active site" description="Nucleophile and sulfur donor" evidence="2">
    <location>
        <position position="177"/>
    </location>
</feature>
<evidence type="ECO:0000313" key="3">
    <source>
        <dbReference type="EMBL" id="OIQ48735.1"/>
    </source>
</evidence>
<dbReference type="PANTHER" id="PTHR43169">
    <property type="entry name" value="EXSB FAMILY PROTEIN"/>
    <property type="match status" value="1"/>
</dbReference>
<sequence>MTLTQQQKKRYAALLAEIHGMERVLAAFSGGVDSTLLLHAAQRAVGEGVLAVTFATPYSPKEETACAVEFAKALGVRHMLVELPIPEDIRNNPPERCYLCKRTLFGELVRIAEEEGIRYILDGSNLDDLGDHRPGRKAVKELGVRSPLLDAGLTKQDIRDLSREYGLPTWDKPAGACLLTRLPHGSAVEEAELERIDKGETFLKDLGFAAVRLRSHGEVARIELPSEDIAACLESGVRKRIDDHLKELGYRYVSVDLAGYRMGSLNEPEAAGRKE</sequence>
<dbReference type="Proteomes" id="UP000181901">
    <property type="component" value="Unassembled WGS sequence"/>
</dbReference>
<dbReference type="Gene3D" id="3.40.50.620">
    <property type="entry name" value="HUPs"/>
    <property type="match status" value="1"/>
</dbReference>
<comment type="caution">
    <text evidence="3">The sequence shown here is derived from an EMBL/GenBank/DDBJ whole genome shotgun (WGS) entry which is preliminary data.</text>
</comment>
<evidence type="ECO:0000256" key="1">
    <source>
        <dbReference type="ARBA" id="ARBA00022785"/>
    </source>
</evidence>
<evidence type="ECO:0000313" key="4">
    <source>
        <dbReference type="Proteomes" id="UP000181901"/>
    </source>
</evidence>
<dbReference type="EMBL" id="LKAQ01000005">
    <property type="protein sequence ID" value="OIQ48735.1"/>
    <property type="molecule type" value="Genomic_DNA"/>
</dbReference>
<proteinExistence type="predicted"/>
<dbReference type="InterPro" id="IPR014729">
    <property type="entry name" value="Rossmann-like_a/b/a_fold"/>
</dbReference>
<dbReference type="GO" id="GO:0016783">
    <property type="term" value="F:sulfurtransferase activity"/>
    <property type="evidence" value="ECO:0007669"/>
    <property type="project" value="InterPro"/>
</dbReference>
<reference evidence="3 4" key="1">
    <citation type="submission" date="2015-09" db="EMBL/GenBank/DDBJ databases">
        <title>Genome of Desulfovibrio dechloracetivorans BerOc1, a mercury methylating strain isolated from highly hydrocarbons and metals contaminated coastal sediments.</title>
        <authorList>
            <person name="Goni Urriza M."/>
            <person name="Gassie C."/>
            <person name="Bouchez O."/>
            <person name="Klopp C."/>
            <person name="Ranchou-Peyruse A."/>
            <person name="Remy G."/>
        </authorList>
    </citation>
    <scope>NUCLEOTIDE SEQUENCE [LARGE SCALE GENOMIC DNA]</scope>
    <source>
        <strain evidence="3 4">BerOc1</strain>
    </source>
</reference>
<keyword evidence="3" id="KW-0436">Ligase</keyword>
<dbReference type="PIRSF" id="PIRSF006661">
    <property type="entry name" value="PP-lp_UCP006661"/>
    <property type="match status" value="1"/>
</dbReference>
<dbReference type="InterPro" id="IPR018317">
    <property type="entry name" value="QueC"/>
</dbReference>
<dbReference type="GO" id="GO:0008616">
    <property type="term" value="P:tRNA queuosine(34) biosynthetic process"/>
    <property type="evidence" value="ECO:0007669"/>
    <property type="project" value="UniProtKB-KW"/>
</dbReference>
<dbReference type="EC" id="6.3.4.19" evidence="3"/>
<dbReference type="Pfam" id="PF06508">
    <property type="entry name" value="QueC"/>
    <property type="match status" value="1"/>
</dbReference>
<dbReference type="InterPro" id="IPR005232">
    <property type="entry name" value="LarE"/>
</dbReference>
<accession>A0A1J5N5X7</accession>
<gene>
    <name evidence="3" type="primary">tilS_1</name>
    <name evidence="3" type="ORF">BerOc1_03487</name>
</gene>
<dbReference type="InterPro" id="IPR052188">
    <property type="entry name" value="Ni-pincer_cofactor_biosynth"/>
</dbReference>
<dbReference type="AlphaFoldDB" id="A0A1J5N5X7"/>
<evidence type="ECO:0000256" key="2">
    <source>
        <dbReference type="PIRSR" id="PIRSR006661-1"/>
    </source>
</evidence>
<dbReference type="GO" id="GO:0032267">
    <property type="term" value="F:tRNA(Ile)-lysidine synthase activity"/>
    <property type="evidence" value="ECO:0007669"/>
    <property type="project" value="UniProtKB-EC"/>
</dbReference>
<dbReference type="NCBIfam" id="TIGR00268">
    <property type="entry name" value="ATP-dependent sacrificial sulfur transferase LarE"/>
    <property type="match status" value="1"/>
</dbReference>
<dbReference type="CDD" id="cd01990">
    <property type="entry name" value="LarE-like"/>
    <property type="match status" value="1"/>
</dbReference>
<dbReference type="OrthoDB" id="9776919at2"/>
<dbReference type="RefSeq" id="WP_071547178.1">
    <property type="nucleotide sequence ID" value="NZ_LKAQ01000005.1"/>
</dbReference>
<organism evidence="3 4">
    <name type="scientific">Pseudodesulfovibrio hydrargyri</name>
    <dbReference type="NCBI Taxonomy" id="2125990"/>
    <lineage>
        <taxon>Bacteria</taxon>
        <taxon>Pseudomonadati</taxon>
        <taxon>Thermodesulfobacteriota</taxon>
        <taxon>Desulfovibrionia</taxon>
        <taxon>Desulfovibrionales</taxon>
        <taxon>Desulfovibrionaceae</taxon>
    </lineage>
</organism>
<dbReference type="SUPFAM" id="SSF52402">
    <property type="entry name" value="Adenine nucleotide alpha hydrolases-like"/>
    <property type="match status" value="1"/>
</dbReference>
<dbReference type="PANTHER" id="PTHR43169:SF2">
    <property type="entry name" value="NAD_GMP SYNTHASE DOMAIN-CONTAINING PROTEIN"/>
    <property type="match status" value="1"/>
</dbReference>